<dbReference type="GO" id="GO:0016747">
    <property type="term" value="F:acyltransferase activity, transferring groups other than amino-acyl groups"/>
    <property type="evidence" value="ECO:0007669"/>
    <property type="project" value="InterPro"/>
</dbReference>
<accession>A0A5N5WFX6</accession>
<dbReference type="InterPro" id="IPR051531">
    <property type="entry name" value="N-acetyltransferase"/>
</dbReference>
<feature type="domain" description="N-acetyltransferase" evidence="1">
    <location>
        <begin position="1"/>
        <end position="151"/>
    </location>
</feature>
<proteinExistence type="predicted"/>
<dbReference type="Gene3D" id="3.40.630.30">
    <property type="match status" value="1"/>
</dbReference>
<organism evidence="2 3">
    <name type="scientific">Aspergillus leporis</name>
    <dbReference type="NCBI Taxonomy" id="41062"/>
    <lineage>
        <taxon>Eukaryota</taxon>
        <taxon>Fungi</taxon>
        <taxon>Dikarya</taxon>
        <taxon>Ascomycota</taxon>
        <taxon>Pezizomycotina</taxon>
        <taxon>Eurotiomycetes</taxon>
        <taxon>Eurotiomycetidae</taxon>
        <taxon>Eurotiales</taxon>
        <taxon>Aspergillaceae</taxon>
        <taxon>Aspergillus</taxon>
        <taxon>Aspergillus subgen. Circumdati</taxon>
    </lineage>
</organism>
<evidence type="ECO:0000313" key="2">
    <source>
        <dbReference type="EMBL" id="KAB8067176.1"/>
    </source>
</evidence>
<protein>
    <submittedName>
        <fullName evidence="2">GNAT domain-containing protein</fullName>
    </submittedName>
</protein>
<dbReference type="SUPFAM" id="SSF55729">
    <property type="entry name" value="Acyl-CoA N-acyltransferases (Nat)"/>
    <property type="match status" value="1"/>
</dbReference>
<reference evidence="2 3" key="1">
    <citation type="submission" date="2019-04" db="EMBL/GenBank/DDBJ databases">
        <title>Friends and foes A comparative genomics study of 23 Aspergillus species from section Flavi.</title>
        <authorList>
            <consortium name="DOE Joint Genome Institute"/>
            <person name="Kjaerbolling I."/>
            <person name="Vesth T."/>
            <person name="Frisvad J.C."/>
            <person name="Nybo J.L."/>
            <person name="Theobald S."/>
            <person name="Kildgaard S."/>
            <person name="Isbrandt T."/>
            <person name="Kuo A."/>
            <person name="Sato A."/>
            <person name="Lyhne E.K."/>
            <person name="Kogle M.E."/>
            <person name="Wiebenga A."/>
            <person name="Kun R.S."/>
            <person name="Lubbers R.J."/>
            <person name="Makela M.R."/>
            <person name="Barry K."/>
            <person name="Chovatia M."/>
            <person name="Clum A."/>
            <person name="Daum C."/>
            <person name="Haridas S."/>
            <person name="He G."/>
            <person name="LaButti K."/>
            <person name="Lipzen A."/>
            <person name="Mondo S."/>
            <person name="Riley R."/>
            <person name="Salamov A."/>
            <person name="Simmons B.A."/>
            <person name="Magnuson J.K."/>
            <person name="Henrissat B."/>
            <person name="Mortensen U.H."/>
            <person name="Larsen T.O."/>
            <person name="Devries R.P."/>
            <person name="Grigoriev I.V."/>
            <person name="Machida M."/>
            <person name="Baker S.E."/>
            <person name="Andersen M.R."/>
        </authorList>
    </citation>
    <scope>NUCLEOTIDE SEQUENCE [LARGE SCALE GENOMIC DNA]</scope>
    <source>
        <strain evidence="2 3">CBS 151.66</strain>
    </source>
</reference>
<name>A0A5N5WFX6_9EURO</name>
<dbReference type="Pfam" id="PF13302">
    <property type="entry name" value="Acetyltransf_3"/>
    <property type="match status" value="1"/>
</dbReference>
<sequence>MRWTRQGRIDATIEETKNWMQRYTRENDTGERANYNFLVLRKRNPSLEVPPVEDCPVPELALEEGDLIGVMGIVLMSPKEDPEVGYLFLPTAWGKGYATEALRGFTEAWWQLPVPDIPSRGGPDTGEVGTLCAVTDKTNVGSANVLTKCGWSVVEESTGQDGDVTVKVLRWTLRRPGN</sequence>
<dbReference type="PANTHER" id="PTHR43792:SF1">
    <property type="entry name" value="N-ACETYLTRANSFERASE DOMAIN-CONTAINING PROTEIN"/>
    <property type="match status" value="1"/>
</dbReference>
<gene>
    <name evidence="2" type="ORF">BDV29DRAFT_186626</name>
</gene>
<dbReference type="InterPro" id="IPR000182">
    <property type="entry name" value="GNAT_dom"/>
</dbReference>
<dbReference type="InterPro" id="IPR016181">
    <property type="entry name" value="Acyl_CoA_acyltransferase"/>
</dbReference>
<dbReference type="EMBL" id="ML732545">
    <property type="protein sequence ID" value="KAB8067176.1"/>
    <property type="molecule type" value="Genomic_DNA"/>
</dbReference>
<dbReference type="AlphaFoldDB" id="A0A5N5WFX6"/>
<evidence type="ECO:0000313" key="3">
    <source>
        <dbReference type="Proteomes" id="UP000326565"/>
    </source>
</evidence>
<evidence type="ECO:0000259" key="1">
    <source>
        <dbReference type="Pfam" id="PF13302"/>
    </source>
</evidence>
<dbReference type="PANTHER" id="PTHR43792">
    <property type="entry name" value="GNAT FAMILY, PUTATIVE (AFU_ORTHOLOGUE AFUA_3G00765)-RELATED-RELATED"/>
    <property type="match status" value="1"/>
</dbReference>
<dbReference type="OrthoDB" id="4072826at2759"/>
<keyword evidence="3" id="KW-1185">Reference proteome</keyword>
<dbReference type="Proteomes" id="UP000326565">
    <property type="component" value="Unassembled WGS sequence"/>
</dbReference>